<accession>A0ABW5R591</accession>
<name>A0ABW5R591_9BACL</name>
<organism evidence="1 2">
    <name type="scientific">Marinicrinis sediminis</name>
    <dbReference type="NCBI Taxonomy" id="1652465"/>
    <lineage>
        <taxon>Bacteria</taxon>
        <taxon>Bacillati</taxon>
        <taxon>Bacillota</taxon>
        <taxon>Bacilli</taxon>
        <taxon>Bacillales</taxon>
        <taxon>Paenibacillaceae</taxon>
    </lineage>
</organism>
<dbReference type="PANTHER" id="PTHR30531">
    <property type="entry name" value="FLAGELLAR BIOSYNTHETIC PROTEIN FLHB"/>
    <property type="match status" value="1"/>
</dbReference>
<sequence length="111" mass="12469">MNEKQRPQGKSVKKAAALQYHPSKHEAPVLVAKGAGLTADHIVKLASEHGIPVQEDASLVEILSQLDLDQQIPPELYQLVAEILSFIYQTDQQMNRTQETSWRPDNDHPTF</sequence>
<dbReference type="Pfam" id="PF01312">
    <property type="entry name" value="Bac_export_2"/>
    <property type="match status" value="1"/>
</dbReference>
<evidence type="ECO:0000313" key="1">
    <source>
        <dbReference type="EMBL" id="MFD2670128.1"/>
    </source>
</evidence>
<dbReference type="SUPFAM" id="SSF160544">
    <property type="entry name" value="EscU C-terminal domain-like"/>
    <property type="match status" value="1"/>
</dbReference>
<comment type="caution">
    <text evidence="1">The sequence shown here is derived from an EMBL/GenBank/DDBJ whole genome shotgun (WGS) entry which is preliminary data.</text>
</comment>
<proteinExistence type="predicted"/>
<dbReference type="InterPro" id="IPR006135">
    <property type="entry name" value="T3SS_substrate_exporter"/>
</dbReference>
<protein>
    <submittedName>
        <fullName evidence="1">EscU/YscU/HrcU family type III secretion system export apparatus switch protein</fullName>
    </submittedName>
</protein>
<evidence type="ECO:0000313" key="2">
    <source>
        <dbReference type="Proteomes" id="UP001597497"/>
    </source>
</evidence>
<dbReference type="Proteomes" id="UP001597497">
    <property type="component" value="Unassembled WGS sequence"/>
</dbReference>
<dbReference type="PANTHER" id="PTHR30531:SF12">
    <property type="entry name" value="FLAGELLAR BIOSYNTHETIC PROTEIN FLHB"/>
    <property type="match status" value="1"/>
</dbReference>
<keyword evidence="2" id="KW-1185">Reference proteome</keyword>
<dbReference type="RefSeq" id="WP_379927468.1">
    <property type="nucleotide sequence ID" value="NZ_JBHUMM010000001.1"/>
</dbReference>
<dbReference type="Gene3D" id="3.40.1690.10">
    <property type="entry name" value="secretion proteins EscU"/>
    <property type="match status" value="1"/>
</dbReference>
<dbReference type="EMBL" id="JBHUMM010000001">
    <property type="protein sequence ID" value="MFD2670128.1"/>
    <property type="molecule type" value="Genomic_DNA"/>
</dbReference>
<gene>
    <name evidence="1" type="ORF">ACFSUC_00725</name>
</gene>
<reference evidence="2" key="1">
    <citation type="journal article" date="2019" name="Int. J. Syst. Evol. Microbiol.">
        <title>The Global Catalogue of Microorganisms (GCM) 10K type strain sequencing project: providing services to taxonomists for standard genome sequencing and annotation.</title>
        <authorList>
            <consortium name="The Broad Institute Genomics Platform"/>
            <consortium name="The Broad Institute Genome Sequencing Center for Infectious Disease"/>
            <person name="Wu L."/>
            <person name="Ma J."/>
        </authorList>
    </citation>
    <scope>NUCLEOTIDE SEQUENCE [LARGE SCALE GENOMIC DNA]</scope>
    <source>
        <strain evidence="2">KCTC 33676</strain>
    </source>
</reference>
<dbReference type="InterPro" id="IPR029025">
    <property type="entry name" value="T3SS_substrate_exporter_C"/>
</dbReference>